<accession>A0A2J6RK07</accession>
<dbReference type="Proteomes" id="UP000235786">
    <property type="component" value="Unassembled WGS sequence"/>
</dbReference>
<name>A0A2J6RK07_HYAVF</name>
<keyword evidence="2" id="KW-1185">Reference proteome</keyword>
<sequence length="67" mass="7281">MTTLFLKPGLRVSYFEACRTCGSIFPRSQDEKSSNAMGCRSLGKEFGELGRCGSWEARGCMTACFGG</sequence>
<organism evidence="1 2">
    <name type="scientific">Hyaloscypha variabilis (strain UAMH 11265 / GT02V1 / F)</name>
    <name type="common">Meliniomyces variabilis</name>
    <dbReference type="NCBI Taxonomy" id="1149755"/>
    <lineage>
        <taxon>Eukaryota</taxon>
        <taxon>Fungi</taxon>
        <taxon>Dikarya</taxon>
        <taxon>Ascomycota</taxon>
        <taxon>Pezizomycotina</taxon>
        <taxon>Leotiomycetes</taxon>
        <taxon>Helotiales</taxon>
        <taxon>Hyaloscyphaceae</taxon>
        <taxon>Hyaloscypha</taxon>
        <taxon>Hyaloscypha variabilis</taxon>
    </lineage>
</organism>
<proteinExistence type="predicted"/>
<dbReference type="AlphaFoldDB" id="A0A2J6RK07"/>
<gene>
    <name evidence="1" type="ORF">L207DRAFT_513332</name>
</gene>
<evidence type="ECO:0000313" key="2">
    <source>
        <dbReference type="Proteomes" id="UP000235786"/>
    </source>
</evidence>
<evidence type="ECO:0000313" key="1">
    <source>
        <dbReference type="EMBL" id="PMD38848.1"/>
    </source>
</evidence>
<protein>
    <submittedName>
        <fullName evidence="1">Uncharacterized protein</fullName>
    </submittedName>
</protein>
<reference evidence="1 2" key="1">
    <citation type="submission" date="2016-04" db="EMBL/GenBank/DDBJ databases">
        <title>A degradative enzymes factory behind the ericoid mycorrhizal symbiosis.</title>
        <authorList>
            <consortium name="DOE Joint Genome Institute"/>
            <person name="Martino E."/>
            <person name="Morin E."/>
            <person name="Grelet G."/>
            <person name="Kuo A."/>
            <person name="Kohler A."/>
            <person name="Daghino S."/>
            <person name="Barry K."/>
            <person name="Choi C."/>
            <person name="Cichocki N."/>
            <person name="Clum A."/>
            <person name="Copeland A."/>
            <person name="Hainaut M."/>
            <person name="Haridas S."/>
            <person name="Labutti K."/>
            <person name="Lindquist E."/>
            <person name="Lipzen A."/>
            <person name="Khouja H.-R."/>
            <person name="Murat C."/>
            <person name="Ohm R."/>
            <person name="Olson A."/>
            <person name="Spatafora J."/>
            <person name="Veneault-Fourrey C."/>
            <person name="Henrissat B."/>
            <person name="Grigoriev I."/>
            <person name="Martin F."/>
            <person name="Perotto S."/>
        </authorList>
    </citation>
    <scope>NUCLEOTIDE SEQUENCE [LARGE SCALE GENOMIC DNA]</scope>
    <source>
        <strain evidence="1 2">F</strain>
    </source>
</reference>
<dbReference type="EMBL" id="KZ613947">
    <property type="protein sequence ID" value="PMD38848.1"/>
    <property type="molecule type" value="Genomic_DNA"/>
</dbReference>